<dbReference type="Pfam" id="PF10184">
    <property type="entry name" value="DUF2358"/>
    <property type="match status" value="1"/>
</dbReference>
<dbReference type="eggNOG" id="KOG4457">
    <property type="taxonomic scope" value="Eukaryota"/>
</dbReference>
<dbReference type="PANTHER" id="PTHR31094">
    <property type="entry name" value="RIKEN CDNA 2310061I04 GENE"/>
    <property type="match status" value="1"/>
</dbReference>
<dbReference type="VEuPathDB" id="VectorBase:MDOMA2_018950"/>
<dbReference type="Proteomes" id="UP001652621">
    <property type="component" value="Unplaced"/>
</dbReference>
<organism evidence="2">
    <name type="scientific">Musca domestica</name>
    <name type="common">House fly</name>
    <dbReference type="NCBI Taxonomy" id="7370"/>
    <lineage>
        <taxon>Eukaryota</taxon>
        <taxon>Metazoa</taxon>
        <taxon>Ecdysozoa</taxon>
        <taxon>Arthropoda</taxon>
        <taxon>Hexapoda</taxon>
        <taxon>Insecta</taxon>
        <taxon>Pterygota</taxon>
        <taxon>Neoptera</taxon>
        <taxon>Endopterygota</taxon>
        <taxon>Diptera</taxon>
        <taxon>Brachycera</taxon>
        <taxon>Muscomorpha</taxon>
        <taxon>Muscoidea</taxon>
        <taxon>Muscidae</taxon>
        <taxon>Musca</taxon>
    </lineage>
</organism>
<evidence type="ECO:0000313" key="3">
    <source>
        <dbReference type="Proteomes" id="UP001652621"/>
    </source>
</evidence>
<gene>
    <name evidence="2" type="primary">101897864</name>
    <name evidence="4" type="synonym">LOC101897864</name>
</gene>
<evidence type="ECO:0000313" key="4">
    <source>
        <dbReference type="RefSeq" id="XP_005186591.1"/>
    </source>
</evidence>
<dbReference type="RefSeq" id="XP_005186591.1">
    <property type="nucleotide sequence ID" value="XM_005186534.3"/>
</dbReference>
<dbReference type="STRING" id="7370.A0A1I8MJ68"/>
<dbReference type="KEGG" id="mde:101897864"/>
<feature type="compositionally biased region" description="Polar residues" evidence="1">
    <location>
        <begin position="41"/>
        <end position="52"/>
    </location>
</feature>
<dbReference type="InterPro" id="IPR018790">
    <property type="entry name" value="DUF2358"/>
</dbReference>
<dbReference type="EnsemblMetazoa" id="MDOA005453-RA">
    <property type="protein sequence ID" value="MDOA005453-PA"/>
    <property type="gene ID" value="MDOA005453"/>
</dbReference>
<evidence type="ECO:0000256" key="1">
    <source>
        <dbReference type="SAM" id="MobiDB-lite"/>
    </source>
</evidence>
<dbReference type="VEuPathDB" id="VectorBase:MDOA005453"/>
<feature type="region of interest" description="Disordered" evidence="1">
    <location>
        <begin position="38"/>
        <end position="58"/>
    </location>
</feature>
<evidence type="ECO:0000313" key="2">
    <source>
        <dbReference type="EnsemblMetazoa" id="MDOA005453-PA"/>
    </source>
</evidence>
<protein>
    <submittedName>
        <fullName evidence="4">Uncharacterized protein C6orf136</fullName>
    </submittedName>
</protein>
<sequence>MISTSLALRHNSAKLNKLCCQVDRTKCLKNFATTAIAAQRHGSSSGDSSQNNPEERPVLGQKNNALQRSQQLMVVRSFSSNKDAKAQDKEKRPPTSTDLDHAYGVLRESLPKLFIQPLDYSIYDPNLEFQNNITGKHTVGLYHYVKQIALLRTVGHLKYAYVKFEVLKITKHPEDFSIKIRWRVRGISGLKVMLNFWKYKLWDIKGIFENQEAWYDGFSILYLGDNGLIYKHIVDKVMPDQNTELDERPNVVEPSGMAVSSKIGFSANAKVAAAAAAVASAKAKKK</sequence>
<accession>A0A1I8MJ68</accession>
<dbReference type="PANTHER" id="PTHR31094:SF2">
    <property type="entry name" value="RIKEN CDNA 2310061I04 GENE"/>
    <property type="match status" value="1"/>
</dbReference>
<keyword evidence="3" id="KW-1185">Reference proteome</keyword>
<proteinExistence type="predicted"/>
<reference evidence="2" key="1">
    <citation type="submission" date="2020-05" db="UniProtKB">
        <authorList>
            <consortium name="EnsemblMetazoa"/>
        </authorList>
    </citation>
    <scope>IDENTIFICATION</scope>
    <source>
        <strain evidence="2">Aabys</strain>
    </source>
</reference>
<reference evidence="4" key="2">
    <citation type="submission" date="2025-04" db="UniProtKB">
        <authorList>
            <consortium name="RefSeq"/>
        </authorList>
    </citation>
    <scope>IDENTIFICATION</scope>
    <source>
        <strain evidence="4">Aabys</strain>
    </source>
</reference>
<dbReference type="OrthoDB" id="44820at2759"/>
<name>A0A1I8MJ68_MUSDO</name>
<dbReference type="AlphaFoldDB" id="A0A1I8MJ68"/>
<dbReference type="GeneID" id="101897864"/>